<sequence length="341" mass="34769">MTERLTAGLCDLQVNGFAGVDFNDAALTPAAFDHALQALLDTGVTTFLPTLITATPADLAARLQALDTAVRHSRLGPAMVPGYHIEGPFLNPTDGYAGCHPAAAMTAPDAALYENLRPGLFRPILLVTLAPERPGAIAVIRSLTDRGCAVGIGHSAADYAAVDAAVAAGATLSTHLGNGLPALLPKLDNTLLAQLAAPGLSACLIADGHHVPPAALAALVRLKGAARVILVTDAVVAAAAPPGSYRFAGMEVQHTDAGAVVQPGRVSLAGSALCLDQAVRNVVEWGIAPFAQAVAWASDAPHAALARAFAMAGLTVDAGTVVWDDQMRPVRVTPGRVVAAR</sequence>
<keyword evidence="6" id="KW-1185">Reference proteome</keyword>
<comment type="similarity">
    <text evidence="1 4">Belongs to the metallo-dependent hydrolases superfamily. NagA family.</text>
</comment>
<protein>
    <recommendedName>
        <fullName evidence="7">N-acetylglucosamine-6-phosphate deacetylase</fullName>
    </recommendedName>
</protein>
<name>A0ABW4R4U1_9RHOB</name>
<evidence type="ECO:0000313" key="5">
    <source>
        <dbReference type="EMBL" id="MFD1881202.1"/>
    </source>
</evidence>
<dbReference type="SUPFAM" id="SSF51556">
    <property type="entry name" value="Metallo-dependent hydrolases"/>
    <property type="match status" value="1"/>
</dbReference>
<dbReference type="InterPro" id="IPR003764">
    <property type="entry name" value="GlcNAc_6-P_deAcase"/>
</dbReference>
<proteinExistence type="inferred from homology"/>
<evidence type="ECO:0000256" key="2">
    <source>
        <dbReference type="ARBA" id="ARBA00022723"/>
    </source>
</evidence>
<evidence type="ECO:0008006" key="7">
    <source>
        <dbReference type="Google" id="ProtNLM"/>
    </source>
</evidence>
<dbReference type="PANTHER" id="PTHR11113:SF14">
    <property type="entry name" value="N-ACETYLGLUCOSAMINE-6-PHOSPHATE DEACETYLASE"/>
    <property type="match status" value="1"/>
</dbReference>
<keyword evidence="3 4" id="KW-0378">Hydrolase</keyword>
<dbReference type="PIRSF" id="PIRSF038994">
    <property type="entry name" value="NagA"/>
    <property type="match status" value="1"/>
</dbReference>
<keyword evidence="2" id="KW-0479">Metal-binding</keyword>
<dbReference type="Gene3D" id="3.20.20.140">
    <property type="entry name" value="Metal-dependent hydrolases"/>
    <property type="match status" value="1"/>
</dbReference>
<reference evidence="6" key="1">
    <citation type="journal article" date="2019" name="Int. J. Syst. Evol. Microbiol.">
        <title>The Global Catalogue of Microorganisms (GCM) 10K type strain sequencing project: providing services to taxonomists for standard genome sequencing and annotation.</title>
        <authorList>
            <consortium name="The Broad Institute Genomics Platform"/>
            <consortium name="The Broad Institute Genome Sequencing Center for Infectious Disease"/>
            <person name="Wu L."/>
            <person name="Ma J."/>
        </authorList>
    </citation>
    <scope>NUCLEOTIDE SEQUENCE [LARGE SCALE GENOMIC DNA]</scope>
    <source>
        <strain evidence="6">CCUG 56029</strain>
    </source>
</reference>
<gene>
    <name evidence="5" type="ORF">ACFSCT_05670</name>
</gene>
<organism evidence="5 6">
    <name type="scientific">Paracoccus pacificus</name>
    <dbReference type="NCBI Taxonomy" id="1463598"/>
    <lineage>
        <taxon>Bacteria</taxon>
        <taxon>Pseudomonadati</taxon>
        <taxon>Pseudomonadota</taxon>
        <taxon>Alphaproteobacteria</taxon>
        <taxon>Rhodobacterales</taxon>
        <taxon>Paracoccaceae</taxon>
        <taxon>Paracoccus</taxon>
    </lineage>
</organism>
<dbReference type="RefSeq" id="WP_379140851.1">
    <property type="nucleotide sequence ID" value="NZ_JBHUEN010000016.1"/>
</dbReference>
<dbReference type="EMBL" id="JBHUEN010000016">
    <property type="protein sequence ID" value="MFD1881202.1"/>
    <property type="molecule type" value="Genomic_DNA"/>
</dbReference>
<evidence type="ECO:0000313" key="6">
    <source>
        <dbReference type="Proteomes" id="UP001597213"/>
    </source>
</evidence>
<dbReference type="Proteomes" id="UP001597213">
    <property type="component" value="Unassembled WGS sequence"/>
</dbReference>
<evidence type="ECO:0000256" key="1">
    <source>
        <dbReference type="ARBA" id="ARBA00010716"/>
    </source>
</evidence>
<dbReference type="PANTHER" id="PTHR11113">
    <property type="entry name" value="N-ACETYLGLUCOSAMINE-6-PHOSPHATE DEACETYLASE"/>
    <property type="match status" value="1"/>
</dbReference>
<evidence type="ECO:0000256" key="4">
    <source>
        <dbReference type="PIRNR" id="PIRNR038994"/>
    </source>
</evidence>
<keyword evidence="4" id="KW-0119">Carbohydrate metabolism</keyword>
<comment type="caution">
    <text evidence="5">The sequence shown here is derived from an EMBL/GenBank/DDBJ whole genome shotgun (WGS) entry which is preliminary data.</text>
</comment>
<dbReference type="InterPro" id="IPR032466">
    <property type="entry name" value="Metal_Hydrolase"/>
</dbReference>
<accession>A0ABW4R4U1</accession>
<evidence type="ECO:0000256" key="3">
    <source>
        <dbReference type="ARBA" id="ARBA00022801"/>
    </source>
</evidence>